<evidence type="ECO:0000313" key="5">
    <source>
        <dbReference type="Proteomes" id="UP000249458"/>
    </source>
</evidence>
<feature type="compositionally biased region" description="Polar residues" evidence="2">
    <location>
        <begin position="644"/>
        <end position="667"/>
    </location>
</feature>
<dbReference type="InterPro" id="IPR036964">
    <property type="entry name" value="RASGEF_cat_dom_sf"/>
</dbReference>
<accession>A0A364LMY8</accession>
<sequence>MFRVTGLQALYSQREILAALNSLYSKFDNRQILAANLILFQLMIYNPSDFFKQEQLVKEAKIFINRGFEKGVKQSFERKRIRSILNSLIVANHKFYIDPLIEHFDSLNQWASQQESDNSFEQLVSDGIQQKDHLLRKSKVYSTTERDSESKLEETTRLIAQEMRVSMVSFYRQVSLEGLYNYEPPKEESFKKAKPLHPDSINVSRTINQFNILNQFFLKKIFDNPEKMLSSLELLLSIGQHLCPLGDERYPDLNHLMVIRGVLSSLPVSRLTRHFQALSATGVNLMKEMNNITDSAKGFAKMTSIANEYKTTLFFLGRITSQITFAKEVPRESSKGCDLYFMSEFPKSLAQYRNSYIFVKEKGIQELYYVKPDEYESEYETTKIDDFNLFEENINAIRNNKEVKIHLSEEQVKTIITLNGGHTPIKDNAYKLLEHCEANGKVLLPILKLKALIRFYSQMSSTDLRQAILEKPLVVVDDDEFYALSKKLQPGSSGTESDITIETSVELSAFLDRLDEYLKLSHIPVIQSSGKRIDVSETSNFLINWFQEKIRSMEKELAQKQDNITNFVEDSKALYSHLARTLEKLRQVSRLYYRTSPVATLNFLDKRYNPIEQNNKVKKLLNGFITKTRNYSEASSTTSTVSSAMNSVGTEASSNTDSSRENSGSETQRSRRSSGFFRMRLKKEGFVLPPAEESDTFVFEQS</sequence>
<dbReference type="AlphaFoldDB" id="A0A364LMY8"/>
<name>A0A364LMY8_9GAMM</name>
<protein>
    <recommendedName>
        <fullName evidence="3">Ras-GEF domain-containing protein</fullName>
    </recommendedName>
</protein>
<feature type="domain" description="Ras-GEF" evidence="3">
    <location>
        <begin position="155"/>
        <end position="408"/>
    </location>
</feature>
<evidence type="ECO:0000259" key="3">
    <source>
        <dbReference type="PROSITE" id="PS50009"/>
    </source>
</evidence>
<keyword evidence="1" id="KW-0175">Coiled coil</keyword>
<proteinExistence type="predicted"/>
<dbReference type="Pfam" id="PF00617">
    <property type="entry name" value="RasGEF"/>
    <property type="match status" value="1"/>
</dbReference>
<feature type="coiled-coil region" evidence="1">
    <location>
        <begin position="543"/>
        <end position="570"/>
    </location>
</feature>
<dbReference type="EMBL" id="MVJN01000001">
    <property type="protein sequence ID" value="RAP38405.1"/>
    <property type="molecule type" value="Genomic_DNA"/>
</dbReference>
<dbReference type="Gene3D" id="1.10.840.10">
    <property type="entry name" value="Ras guanine-nucleotide exchange factors catalytic domain"/>
    <property type="match status" value="1"/>
</dbReference>
<dbReference type="PROSITE" id="PS50009">
    <property type="entry name" value="RASGEF_CAT"/>
    <property type="match status" value="1"/>
</dbReference>
<dbReference type="InterPro" id="IPR023578">
    <property type="entry name" value="Ras_GEF_dom_sf"/>
</dbReference>
<organism evidence="4 5">
    <name type="scientific">Legionella quinlivanii</name>
    <dbReference type="NCBI Taxonomy" id="45073"/>
    <lineage>
        <taxon>Bacteria</taxon>
        <taxon>Pseudomonadati</taxon>
        <taxon>Pseudomonadota</taxon>
        <taxon>Gammaproteobacteria</taxon>
        <taxon>Legionellales</taxon>
        <taxon>Legionellaceae</taxon>
        <taxon>Legionella</taxon>
    </lineage>
</organism>
<dbReference type="Proteomes" id="UP000249458">
    <property type="component" value="Unassembled WGS sequence"/>
</dbReference>
<gene>
    <name evidence="4" type="ORF">B1207_00505</name>
</gene>
<evidence type="ECO:0000313" key="4">
    <source>
        <dbReference type="EMBL" id="RAP38405.1"/>
    </source>
</evidence>
<dbReference type="GO" id="GO:0007264">
    <property type="term" value="P:small GTPase-mediated signal transduction"/>
    <property type="evidence" value="ECO:0007669"/>
    <property type="project" value="InterPro"/>
</dbReference>
<dbReference type="InterPro" id="IPR001895">
    <property type="entry name" value="RASGEF_cat_dom"/>
</dbReference>
<evidence type="ECO:0000256" key="1">
    <source>
        <dbReference type="SAM" id="Coils"/>
    </source>
</evidence>
<dbReference type="SUPFAM" id="SSF48366">
    <property type="entry name" value="Ras GEF"/>
    <property type="match status" value="1"/>
</dbReference>
<dbReference type="GO" id="GO:0005085">
    <property type="term" value="F:guanyl-nucleotide exchange factor activity"/>
    <property type="evidence" value="ECO:0007669"/>
    <property type="project" value="InterPro"/>
</dbReference>
<reference evidence="4 5" key="1">
    <citation type="submission" date="2017-02" db="EMBL/GenBank/DDBJ databases">
        <title>Legionella quilivanii strain from human: case report and whole genome sequencing analysis.</title>
        <authorList>
            <person name="Lalancette C."/>
            <person name="Leduc J.-M."/>
            <person name="Levesque S."/>
            <person name="Fournier E."/>
            <person name="Saoud J."/>
            <person name="Faucher S.P."/>
            <person name="Bernard K."/>
            <person name="Martineau C."/>
            <person name="Longtin J."/>
        </authorList>
    </citation>
    <scope>NUCLEOTIDE SEQUENCE [LARGE SCALE GENOMIC DNA]</scope>
    <source>
        <strain evidence="4 5">ID143958</strain>
    </source>
</reference>
<feature type="region of interest" description="Disordered" evidence="2">
    <location>
        <begin position="635"/>
        <end position="676"/>
    </location>
</feature>
<comment type="caution">
    <text evidence="4">The sequence shown here is derived from an EMBL/GenBank/DDBJ whole genome shotgun (WGS) entry which is preliminary data.</text>
</comment>
<evidence type="ECO:0000256" key="2">
    <source>
        <dbReference type="SAM" id="MobiDB-lite"/>
    </source>
</evidence>